<accession>A0A5B7DW91</accession>
<dbReference type="Proteomes" id="UP000324222">
    <property type="component" value="Unassembled WGS sequence"/>
</dbReference>
<dbReference type="EMBL" id="VSRR010001477">
    <property type="protein sequence ID" value="MPC25545.1"/>
    <property type="molecule type" value="Genomic_DNA"/>
</dbReference>
<dbReference type="AlphaFoldDB" id="A0A5B7DW91"/>
<evidence type="ECO:0000313" key="3">
    <source>
        <dbReference type="Proteomes" id="UP000324222"/>
    </source>
</evidence>
<keyword evidence="3" id="KW-1185">Reference proteome</keyword>
<gene>
    <name evidence="2" type="ORF">E2C01_018663</name>
</gene>
<proteinExistence type="predicted"/>
<protein>
    <submittedName>
        <fullName evidence="2">Uncharacterized protein</fullName>
    </submittedName>
</protein>
<name>A0A5B7DW91_PORTR</name>
<feature type="compositionally biased region" description="Polar residues" evidence="1">
    <location>
        <begin position="84"/>
        <end position="93"/>
    </location>
</feature>
<organism evidence="2 3">
    <name type="scientific">Portunus trituberculatus</name>
    <name type="common">Swimming crab</name>
    <name type="synonym">Neptunus trituberculatus</name>
    <dbReference type="NCBI Taxonomy" id="210409"/>
    <lineage>
        <taxon>Eukaryota</taxon>
        <taxon>Metazoa</taxon>
        <taxon>Ecdysozoa</taxon>
        <taxon>Arthropoda</taxon>
        <taxon>Crustacea</taxon>
        <taxon>Multicrustacea</taxon>
        <taxon>Malacostraca</taxon>
        <taxon>Eumalacostraca</taxon>
        <taxon>Eucarida</taxon>
        <taxon>Decapoda</taxon>
        <taxon>Pleocyemata</taxon>
        <taxon>Brachyura</taxon>
        <taxon>Eubrachyura</taxon>
        <taxon>Portunoidea</taxon>
        <taxon>Portunidae</taxon>
        <taxon>Portuninae</taxon>
        <taxon>Portunus</taxon>
    </lineage>
</organism>
<feature type="region of interest" description="Disordered" evidence="1">
    <location>
        <begin position="1"/>
        <end position="99"/>
    </location>
</feature>
<evidence type="ECO:0000313" key="2">
    <source>
        <dbReference type="EMBL" id="MPC25545.1"/>
    </source>
</evidence>
<evidence type="ECO:0000256" key="1">
    <source>
        <dbReference type="SAM" id="MobiDB-lite"/>
    </source>
</evidence>
<comment type="caution">
    <text evidence="2">The sequence shown here is derived from an EMBL/GenBank/DDBJ whole genome shotgun (WGS) entry which is preliminary data.</text>
</comment>
<sequence length="99" mass="10830">MTYSLKEDISVNLQKPLKPLGRNETGTPLVTMSRARTGRAYLKKGRLEKGGEESETSGGGGGGGKEKEKEEKQEEEEEEEPSGQLVTREQAANVSPRPR</sequence>
<reference evidence="2 3" key="1">
    <citation type="submission" date="2019-05" db="EMBL/GenBank/DDBJ databases">
        <title>Another draft genome of Portunus trituberculatus and its Hox gene families provides insights of decapod evolution.</title>
        <authorList>
            <person name="Jeong J.-H."/>
            <person name="Song I."/>
            <person name="Kim S."/>
            <person name="Choi T."/>
            <person name="Kim D."/>
            <person name="Ryu S."/>
            <person name="Kim W."/>
        </authorList>
    </citation>
    <scope>NUCLEOTIDE SEQUENCE [LARGE SCALE GENOMIC DNA]</scope>
    <source>
        <tissue evidence="2">Muscle</tissue>
    </source>
</reference>